<dbReference type="SUPFAM" id="SSF46689">
    <property type="entry name" value="Homeodomain-like"/>
    <property type="match status" value="1"/>
</dbReference>
<dbReference type="InterPro" id="IPR050109">
    <property type="entry name" value="HTH-type_TetR-like_transc_reg"/>
</dbReference>
<dbReference type="GeneID" id="69974262"/>
<dbReference type="PANTHER" id="PTHR30055">
    <property type="entry name" value="HTH-TYPE TRANSCRIPTIONAL REGULATOR RUTR"/>
    <property type="match status" value="1"/>
</dbReference>
<dbReference type="PROSITE" id="PS50977">
    <property type="entry name" value="HTH_TETR_2"/>
    <property type="match status" value="1"/>
</dbReference>
<dbReference type="KEGG" id="bcai:K788_0004194"/>
<evidence type="ECO:0000256" key="1">
    <source>
        <dbReference type="ARBA" id="ARBA00023125"/>
    </source>
</evidence>
<evidence type="ECO:0000259" key="3">
    <source>
        <dbReference type="PROSITE" id="PS50977"/>
    </source>
</evidence>
<dbReference type="RefSeq" id="WP_035993479.1">
    <property type="nucleotide sequence ID" value="NZ_CP012748.1"/>
</dbReference>
<dbReference type="AlphaFoldDB" id="A0A0P0RPH1"/>
<dbReference type="GO" id="GO:0000976">
    <property type="term" value="F:transcription cis-regulatory region binding"/>
    <property type="evidence" value="ECO:0007669"/>
    <property type="project" value="TreeGrafter"/>
</dbReference>
<gene>
    <name evidence="4" type="ORF">K788_0004194</name>
</gene>
<dbReference type="InterPro" id="IPR001647">
    <property type="entry name" value="HTH_TetR"/>
</dbReference>
<dbReference type="InterPro" id="IPR041479">
    <property type="entry name" value="TetR_CgmR_C"/>
</dbReference>
<protein>
    <submittedName>
        <fullName evidence="4">Transcriptional regulator, TetR family</fullName>
    </submittedName>
</protein>
<dbReference type="PANTHER" id="PTHR30055:SF148">
    <property type="entry name" value="TETR-FAMILY TRANSCRIPTIONAL REGULATOR"/>
    <property type="match status" value="1"/>
</dbReference>
<dbReference type="Gene3D" id="1.10.357.10">
    <property type="entry name" value="Tetracycline Repressor, domain 2"/>
    <property type="match status" value="1"/>
</dbReference>
<organism evidence="4 5">
    <name type="scientific">Paraburkholderia caribensis MBA4</name>
    <dbReference type="NCBI Taxonomy" id="1323664"/>
    <lineage>
        <taxon>Bacteria</taxon>
        <taxon>Pseudomonadati</taxon>
        <taxon>Pseudomonadota</taxon>
        <taxon>Betaproteobacteria</taxon>
        <taxon>Burkholderiales</taxon>
        <taxon>Burkholderiaceae</taxon>
        <taxon>Paraburkholderia</taxon>
    </lineage>
</organism>
<dbReference type="Proteomes" id="UP000019146">
    <property type="component" value="Plasmid unnamed"/>
</dbReference>
<dbReference type="Pfam" id="PF17937">
    <property type="entry name" value="TetR_C_28"/>
    <property type="match status" value="1"/>
</dbReference>
<evidence type="ECO:0000256" key="2">
    <source>
        <dbReference type="PROSITE-ProRule" id="PRU00335"/>
    </source>
</evidence>
<evidence type="ECO:0000313" key="5">
    <source>
        <dbReference type="Proteomes" id="UP000019146"/>
    </source>
</evidence>
<geneLocation type="plasmid" evidence="5"/>
<feature type="domain" description="HTH tetR-type" evidence="3">
    <location>
        <begin position="8"/>
        <end position="68"/>
    </location>
</feature>
<keyword evidence="1 2" id="KW-0238">DNA-binding</keyword>
<evidence type="ECO:0000313" key="4">
    <source>
        <dbReference type="EMBL" id="ALL70841.1"/>
    </source>
</evidence>
<reference evidence="4 5" key="1">
    <citation type="journal article" date="2014" name="Genome Announc.">
        <title>Draft Genome Sequence of the Haloacid-Degrading Burkholderia caribensis Strain MBA4.</title>
        <authorList>
            <person name="Pan Y."/>
            <person name="Kong K.F."/>
            <person name="Tsang J.S."/>
        </authorList>
    </citation>
    <scope>NUCLEOTIDE SEQUENCE [LARGE SCALE GENOMIC DNA]</scope>
    <source>
        <strain evidence="4 5">MBA4</strain>
        <plasmid evidence="5">Plasmid</plasmid>
    </source>
</reference>
<name>A0A0P0RPH1_9BURK</name>
<sequence>MDNQTRSETTRKKAIEAAFAILAREGVGGLTFDSLSRESGVSKGGLLHQFRTRHGVLTALLDYQRQQFEQIRLDYLAKEAGKKAEPNLSAHIAVYRESIKQPHSVARAVLAALVENPELLDDSKAADADRMKALQRESADLELSLLRYFAASGIAFNSLLGLAPLPQTMINRLFDRLLDEDSWPTQKPQPKAPKRAVR</sequence>
<accession>A0A0P0RPH1</accession>
<dbReference type="GO" id="GO:0003700">
    <property type="term" value="F:DNA-binding transcription factor activity"/>
    <property type="evidence" value="ECO:0007669"/>
    <property type="project" value="TreeGrafter"/>
</dbReference>
<dbReference type="EMBL" id="CP012748">
    <property type="protein sequence ID" value="ALL70841.1"/>
    <property type="molecule type" value="Genomic_DNA"/>
</dbReference>
<keyword evidence="4" id="KW-0614">Plasmid</keyword>
<dbReference type="Pfam" id="PF00440">
    <property type="entry name" value="TetR_N"/>
    <property type="match status" value="1"/>
</dbReference>
<feature type="DNA-binding region" description="H-T-H motif" evidence="2">
    <location>
        <begin position="31"/>
        <end position="50"/>
    </location>
</feature>
<proteinExistence type="predicted"/>
<dbReference type="InterPro" id="IPR009057">
    <property type="entry name" value="Homeodomain-like_sf"/>
</dbReference>